<reference evidence="2 3" key="1">
    <citation type="submission" date="2018-06" db="EMBL/GenBank/DDBJ databases">
        <authorList>
            <consortium name="Pathogen Informatics"/>
            <person name="Doyle S."/>
        </authorList>
    </citation>
    <scope>NUCLEOTIDE SEQUENCE [LARGE SCALE GENOMIC DNA]</scope>
    <source>
        <strain evidence="2 3">NCTC10672</strain>
    </source>
</reference>
<evidence type="ECO:0000313" key="3">
    <source>
        <dbReference type="Proteomes" id="UP000254186"/>
    </source>
</evidence>
<accession>A0A377JKC7</accession>
<dbReference type="Proteomes" id="UP000254186">
    <property type="component" value="Unassembled WGS sequence"/>
</dbReference>
<evidence type="ECO:0000256" key="1">
    <source>
        <dbReference type="SAM" id="Coils"/>
    </source>
</evidence>
<feature type="coiled-coil region" evidence="1">
    <location>
        <begin position="72"/>
        <end position="99"/>
    </location>
</feature>
<name>A0A377JKC7_HAEPA</name>
<dbReference type="AlphaFoldDB" id="A0A377JKC7"/>
<sequence>MEHEHSLLDEVEHIKKSTQALIDKKKMLDHCYSIKGKPQTEFTKDEKIYKGIKYALHTIDKYFTVPLENTLLAELETVNEEKIEELKKLKTNLKRLVKIRKYILQLADSYKYRTTLTAKRIRAKRKTIEDPSKQKAIEEAVTMWKRTPRLSLDDIAEHIRKEGISEKSHAQIKRWISQYNPKRKNKT</sequence>
<organism evidence="2 3">
    <name type="scientific">Haemophilus parainfluenzae</name>
    <dbReference type="NCBI Taxonomy" id="729"/>
    <lineage>
        <taxon>Bacteria</taxon>
        <taxon>Pseudomonadati</taxon>
        <taxon>Pseudomonadota</taxon>
        <taxon>Gammaproteobacteria</taxon>
        <taxon>Pasteurellales</taxon>
        <taxon>Pasteurellaceae</taxon>
        <taxon>Haemophilus</taxon>
    </lineage>
</organism>
<dbReference type="EMBL" id="UGHY01000002">
    <property type="protein sequence ID" value="STP06037.1"/>
    <property type="molecule type" value="Genomic_DNA"/>
</dbReference>
<proteinExistence type="predicted"/>
<gene>
    <name evidence="2" type="ORF">NCTC10672_02054</name>
</gene>
<keyword evidence="1" id="KW-0175">Coiled coil</keyword>
<protein>
    <submittedName>
        <fullName evidence="2">Uncharacterized protein</fullName>
    </submittedName>
</protein>
<dbReference type="RefSeq" id="WP_262054210.1">
    <property type="nucleotide sequence ID" value="NZ_UGHY01000002.1"/>
</dbReference>
<evidence type="ECO:0000313" key="2">
    <source>
        <dbReference type="EMBL" id="STP06037.1"/>
    </source>
</evidence>